<evidence type="ECO:0000313" key="2">
    <source>
        <dbReference type="EMBL" id="ORZ07304.1"/>
    </source>
</evidence>
<dbReference type="InParanoid" id="A0A1Y2GCZ0"/>
<feature type="region of interest" description="Disordered" evidence="1">
    <location>
        <begin position="56"/>
        <end position="111"/>
    </location>
</feature>
<proteinExistence type="predicted"/>
<sequence length="244" mass="26743">MTTVKSRFDATSTGAQQQTDDPWLSTYSRALCSIYPKDEEDCWDYLLSSQPTSVFSKSLDESTQPSSIPNKADRPLLGSSEKMSSSPSNMLSLSSSSISPHPMDSGSTNLSSSKGIDSLLAPLSPGSIPHTLCKIGFDCIDYFTSTQDDLESEVPKPTSSPNNPHMTGPAYTSRMLECLNEADWRTDIAAAVCGKRTAALERKRALSRTTSQEDVMATSETFASDDPWLQTLDRLARWEEVAYR</sequence>
<dbReference type="EMBL" id="MCFF01000042">
    <property type="protein sequence ID" value="ORZ07304.1"/>
    <property type="molecule type" value="Genomic_DNA"/>
</dbReference>
<accession>A0A1Y2GCZ0</accession>
<gene>
    <name evidence="2" type="ORF">BCR41DRAFT_360401</name>
</gene>
<comment type="caution">
    <text evidence="2">The sequence shown here is derived from an EMBL/GenBank/DDBJ whole genome shotgun (WGS) entry which is preliminary data.</text>
</comment>
<organism evidence="2 3">
    <name type="scientific">Lobosporangium transversale</name>
    <dbReference type="NCBI Taxonomy" id="64571"/>
    <lineage>
        <taxon>Eukaryota</taxon>
        <taxon>Fungi</taxon>
        <taxon>Fungi incertae sedis</taxon>
        <taxon>Mucoromycota</taxon>
        <taxon>Mortierellomycotina</taxon>
        <taxon>Mortierellomycetes</taxon>
        <taxon>Mortierellales</taxon>
        <taxon>Mortierellaceae</taxon>
        <taxon>Lobosporangium</taxon>
    </lineage>
</organism>
<protein>
    <submittedName>
        <fullName evidence="2">Uncharacterized protein</fullName>
    </submittedName>
</protein>
<feature type="compositionally biased region" description="Low complexity" evidence="1">
    <location>
        <begin position="75"/>
        <end position="107"/>
    </location>
</feature>
<dbReference type="GeneID" id="33567197"/>
<name>A0A1Y2GCZ0_9FUNG</name>
<keyword evidence="3" id="KW-1185">Reference proteome</keyword>
<feature type="region of interest" description="Disordered" evidence="1">
    <location>
        <begin position="1"/>
        <end position="20"/>
    </location>
</feature>
<evidence type="ECO:0000256" key="1">
    <source>
        <dbReference type="SAM" id="MobiDB-lite"/>
    </source>
</evidence>
<dbReference type="RefSeq" id="XP_021877967.1">
    <property type="nucleotide sequence ID" value="XM_022025353.1"/>
</dbReference>
<reference evidence="2 3" key="1">
    <citation type="submission" date="2016-07" db="EMBL/GenBank/DDBJ databases">
        <title>Pervasive Adenine N6-methylation of Active Genes in Fungi.</title>
        <authorList>
            <consortium name="DOE Joint Genome Institute"/>
            <person name="Mondo S.J."/>
            <person name="Dannebaum R.O."/>
            <person name="Kuo R.C."/>
            <person name="Labutti K."/>
            <person name="Haridas S."/>
            <person name="Kuo A."/>
            <person name="Salamov A."/>
            <person name="Ahrendt S.R."/>
            <person name="Lipzen A."/>
            <person name="Sullivan W."/>
            <person name="Andreopoulos W.B."/>
            <person name="Clum A."/>
            <person name="Lindquist E."/>
            <person name="Daum C."/>
            <person name="Ramamoorthy G.K."/>
            <person name="Gryganskyi A."/>
            <person name="Culley D."/>
            <person name="Magnuson J.K."/>
            <person name="James T.Y."/>
            <person name="O'Malley M.A."/>
            <person name="Stajich J.E."/>
            <person name="Spatafora J.W."/>
            <person name="Visel A."/>
            <person name="Grigoriev I.V."/>
        </authorList>
    </citation>
    <scope>NUCLEOTIDE SEQUENCE [LARGE SCALE GENOMIC DNA]</scope>
    <source>
        <strain evidence="2 3">NRRL 3116</strain>
    </source>
</reference>
<dbReference type="Proteomes" id="UP000193648">
    <property type="component" value="Unassembled WGS sequence"/>
</dbReference>
<dbReference type="OrthoDB" id="2434907at2759"/>
<feature type="compositionally biased region" description="Polar residues" evidence="1">
    <location>
        <begin position="56"/>
        <end position="69"/>
    </location>
</feature>
<evidence type="ECO:0000313" key="3">
    <source>
        <dbReference type="Proteomes" id="UP000193648"/>
    </source>
</evidence>
<dbReference type="AlphaFoldDB" id="A0A1Y2GCZ0"/>